<dbReference type="NCBIfam" id="NF003144">
    <property type="entry name" value="PRK04069.1"/>
    <property type="match status" value="1"/>
</dbReference>
<reference evidence="3 4" key="1">
    <citation type="submission" date="2018-09" db="EMBL/GenBank/DDBJ databases">
        <title>Paenibacillus aracenensis nov. sp. isolated from a cave in southern Spain.</title>
        <authorList>
            <person name="Jurado V."/>
            <person name="Gutierrez-Patricio S."/>
            <person name="Gonzalez-Pimentel J.L."/>
            <person name="Miller A.Z."/>
            <person name="Laiz L."/>
            <person name="Saiz-Jimenez C."/>
        </authorList>
    </citation>
    <scope>NUCLEOTIDE SEQUENCE [LARGE SCALE GENOMIC DNA]</scope>
    <source>
        <strain evidence="3 4">JCM 19203</strain>
    </source>
</reference>
<dbReference type="InterPro" id="IPR003594">
    <property type="entry name" value="HATPase_dom"/>
</dbReference>
<organism evidence="3 4">
    <name type="scientific">Paenibacillus pinisoli</name>
    <dbReference type="NCBI Taxonomy" id="1276110"/>
    <lineage>
        <taxon>Bacteria</taxon>
        <taxon>Bacillati</taxon>
        <taxon>Bacillota</taxon>
        <taxon>Bacilli</taxon>
        <taxon>Bacillales</taxon>
        <taxon>Paenibacillaceae</taxon>
        <taxon>Paenibacillus</taxon>
    </lineage>
</organism>
<protein>
    <submittedName>
        <fullName evidence="3">Anti-sigma B factor RsbW</fullName>
        <ecNumber evidence="3">2.7.11.1</ecNumber>
    </submittedName>
</protein>
<dbReference type="PANTHER" id="PTHR35526">
    <property type="entry name" value="ANTI-SIGMA-F FACTOR RSBW-RELATED"/>
    <property type="match status" value="1"/>
</dbReference>
<keyword evidence="4" id="KW-1185">Reference proteome</keyword>
<accession>A0A3A6PL24</accession>
<dbReference type="Proteomes" id="UP000267798">
    <property type="component" value="Unassembled WGS sequence"/>
</dbReference>
<keyword evidence="1" id="KW-0723">Serine/threonine-protein kinase</keyword>
<name>A0A3A6PL24_9BACL</name>
<feature type="domain" description="Histidine kinase/HSP90-like ATPase" evidence="2">
    <location>
        <begin position="10"/>
        <end position="139"/>
    </location>
</feature>
<comment type="caution">
    <text evidence="3">The sequence shown here is derived from an EMBL/GenBank/DDBJ whole genome shotgun (WGS) entry which is preliminary data.</text>
</comment>
<dbReference type="AlphaFoldDB" id="A0A3A6PL24"/>
<dbReference type="EC" id="2.7.11.1" evidence="3"/>
<evidence type="ECO:0000313" key="3">
    <source>
        <dbReference type="EMBL" id="RJX39049.1"/>
    </source>
</evidence>
<dbReference type="SUPFAM" id="SSF55874">
    <property type="entry name" value="ATPase domain of HSP90 chaperone/DNA topoisomerase II/histidine kinase"/>
    <property type="match status" value="1"/>
</dbReference>
<dbReference type="RefSeq" id="WP_120112060.1">
    <property type="nucleotide sequence ID" value="NZ_QXQB01000003.1"/>
</dbReference>
<sequence length="148" mass="16128">MNPLPIIIRIPARADYLDIVRAALFAIASKAGFSYEAIEDMKVAVTEACTNAIRHAYEEGFGGMVELSFLWDEQVLSITVKDDGRGNVVRAAHSAAPSVLHQSPIADVAVGGLGIFLMEALMDEVHVRSENGTEVVLIKRMSRNEEMV</sequence>
<dbReference type="PANTHER" id="PTHR35526:SF3">
    <property type="entry name" value="ANTI-SIGMA-F FACTOR RSBW"/>
    <property type="match status" value="1"/>
</dbReference>
<evidence type="ECO:0000256" key="1">
    <source>
        <dbReference type="ARBA" id="ARBA00022527"/>
    </source>
</evidence>
<keyword evidence="3" id="KW-0808">Transferase</keyword>
<dbReference type="OrthoDB" id="9798941at2"/>
<gene>
    <name evidence="3" type="primary">rsbW</name>
    <name evidence="3" type="ORF">D3P09_16235</name>
</gene>
<dbReference type="Gene3D" id="3.30.565.10">
    <property type="entry name" value="Histidine kinase-like ATPase, C-terminal domain"/>
    <property type="match status" value="1"/>
</dbReference>
<dbReference type="CDD" id="cd16936">
    <property type="entry name" value="HATPase_RsbW-like"/>
    <property type="match status" value="1"/>
</dbReference>
<evidence type="ECO:0000259" key="2">
    <source>
        <dbReference type="Pfam" id="PF13581"/>
    </source>
</evidence>
<proteinExistence type="predicted"/>
<dbReference type="Pfam" id="PF13581">
    <property type="entry name" value="HATPase_c_2"/>
    <property type="match status" value="1"/>
</dbReference>
<evidence type="ECO:0000313" key="4">
    <source>
        <dbReference type="Proteomes" id="UP000267798"/>
    </source>
</evidence>
<dbReference type="InterPro" id="IPR050267">
    <property type="entry name" value="Anti-sigma-factor_SerPK"/>
</dbReference>
<dbReference type="GO" id="GO:0004674">
    <property type="term" value="F:protein serine/threonine kinase activity"/>
    <property type="evidence" value="ECO:0007669"/>
    <property type="project" value="UniProtKB-KW"/>
</dbReference>
<dbReference type="EMBL" id="QXQB01000003">
    <property type="protein sequence ID" value="RJX39049.1"/>
    <property type="molecule type" value="Genomic_DNA"/>
</dbReference>
<keyword evidence="1" id="KW-0418">Kinase</keyword>
<dbReference type="InterPro" id="IPR036890">
    <property type="entry name" value="HATPase_C_sf"/>
</dbReference>